<dbReference type="EMBL" id="AFNU02000013">
    <property type="protein sequence ID" value="ERJ11263.1"/>
    <property type="molecule type" value="Genomic_DNA"/>
</dbReference>
<proteinExistence type="predicted"/>
<evidence type="ECO:0000256" key="1">
    <source>
        <dbReference type="SAM" id="Phobius"/>
    </source>
</evidence>
<comment type="caution">
    <text evidence="2">The sequence shown here is derived from an EMBL/GenBank/DDBJ whole genome shotgun (WGS) entry which is preliminary data.</text>
</comment>
<gene>
    <name evidence="2" type="ORF">HLPCO_002703</name>
</gene>
<organism evidence="2 3">
    <name type="scientific">Haloplasma contractile SSD-17B</name>
    <dbReference type="NCBI Taxonomy" id="1033810"/>
    <lineage>
        <taxon>Bacteria</taxon>
        <taxon>Bacillati</taxon>
        <taxon>Mycoplasmatota</taxon>
        <taxon>Mollicutes</taxon>
        <taxon>Haloplasmatales</taxon>
        <taxon>Haloplasmataceae</taxon>
        <taxon>Haloplasma</taxon>
    </lineage>
</organism>
<feature type="transmembrane region" description="Helical" evidence="1">
    <location>
        <begin position="122"/>
        <end position="141"/>
    </location>
</feature>
<dbReference type="Proteomes" id="UP000005707">
    <property type="component" value="Unassembled WGS sequence"/>
</dbReference>
<sequence length="257" mass="28513">MMKALSIFFNIIYSVLLITSLTVNLADSGELTWFFVVLAGVLLSFTVTNMHAYVKRYKLLIVSLSSLASSILLLGVTTIYMGADWFGVATSSVVFAYIMIFIPIFLCLYLSPNHHISGHCALIVWLIDLIALLSLLFTINLCTGGDWYLTIAVPITLFCSPVPLFLIVILRYLVINIGFKASLSFIVLAIAFVRINVFLASILGNYSYNLDLINVTYSGDIAAYLNAVVILTLSFLGVIFGILGFMIRDRDYGYYDL</sequence>
<keyword evidence="1" id="KW-1133">Transmembrane helix</keyword>
<feature type="transmembrane region" description="Helical" evidence="1">
    <location>
        <begin position="223"/>
        <end position="247"/>
    </location>
</feature>
<name>U2E7T9_9MOLU</name>
<dbReference type="AlphaFoldDB" id="U2E7T9"/>
<feature type="transmembrane region" description="Helical" evidence="1">
    <location>
        <begin position="7"/>
        <end position="26"/>
    </location>
</feature>
<reference evidence="2 3" key="1">
    <citation type="journal article" date="2011" name="J. Bacteriol.">
        <title>Genome sequence of Haloplasma contractile, an unusual contractile bacterium from a deep-sea anoxic brine lake.</title>
        <authorList>
            <person name="Antunes A."/>
            <person name="Alam I."/>
            <person name="El Dorry H."/>
            <person name="Siam R."/>
            <person name="Robertson A."/>
            <person name="Bajic V.B."/>
            <person name="Stingl U."/>
        </authorList>
    </citation>
    <scope>NUCLEOTIDE SEQUENCE [LARGE SCALE GENOMIC DNA]</scope>
    <source>
        <strain evidence="2 3">SSD-17B</strain>
    </source>
</reference>
<dbReference type="InParanoid" id="U2E7T9"/>
<reference evidence="2 3" key="2">
    <citation type="journal article" date="2013" name="PLoS ONE">
        <title>INDIGO - INtegrated Data Warehouse of MIcrobial GenOmes with Examples from the Red Sea Extremophiles.</title>
        <authorList>
            <person name="Alam I."/>
            <person name="Antunes A."/>
            <person name="Kamau A.A."/>
            <person name="Ba Alawi W."/>
            <person name="Kalkatawi M."/>
            <person name="Stingl U."/>
            <person name="Bajic V.B."/>
        </authorList>
    </citation>
    <scope>NUCLEOTIDE SEQUENCE [LARGE SCALE GENOMIC DNA]</scope>
    <source>
        <strain evidence="2 3">SSD-17B</strain>
    </source>
</reference>
<accession>U2E7T9</accession>
<feature type="transmembrane region" description="Helical" evidence="1">
    <location>
        <begin position="32"/>
        <end position="52"/>
    </location>
</feature>
<dbReference type="RefSeq" id="WP_008825580.1">
    <property type="nucleotide sequence ID" value="NZ_AFNU02000013.1"/>
</dbReference>
<keyword evidence="1" id="KW-0812">Transmembrane</keyword>
<feature type="transmembrane region" description="Helical" evidence="1">
    <location>
        <begin position="86"/>
        <end position="110"/>
    </location>
</feature>
<keyword evidence="3" id="KW-1185">Reference proteome</keyword>
<evidence type="ECO:0000313" key="3">
    <source>
        <dbReference type="Proteomes" id="UP000005707"/>
    </source>
</evidence>
<evidence type="ECO:0000313" key="2">
    <source>
        <dbReference type="EMBL" id="ERJ11263.1"/>
    </source>
</evidence>
<keyword evidence="1" id="KW-0472">Membrane</keyword>
<feature type="transmembrane region" description="Helical" evidence="1">
    <location>
        <begin position="182"/>
        <end position="203"/>
    </location>
</feature>
<protein>
    <submittedName>
        <fullName evidence="2">Uncharacterized protein</fullName>
    </submittedName>
</protein>
<dbReference type="OrthoDB" id="6194834at2"/>
<feature type="transmembrane region" description="Helical" evidence="1">
    <location>
        <begin position="59"/>
        <end position="80"/>
    </location>
</feature>
<feature type="transmembrane region" description="Helical" evidence="1">
    <location>
        <begin position="147"/>
        <end position="170"/>
    </location>
</feature>